<comment type="catalytic activity">
    <reaction evidence="7">
        <text>tRNA(Glu) + L-glutamate + ATP = L-glutamyl-tRNA(Glu) + AMP + diphosphate</text>
        <dbReference type="Rhea" id="RHEA:23540"/>
        <dbReference type="Rhea" id="RHEA-COMP:9663"/>
        <dbReference type="Rhea" id="RHEA-COMP:9680"/>
        <dbReference type="ChEBI" id="CHEBI:29985"/>
        <dbReference type="ChEBI" id="CHEBI:30616"/>
        <dbReference type="ChEBI" id="CHEBI:33019"/>
        <dbReference type="ChEBI" id="CHEBI:78442"/>
        <dbReference type="ChEBI" id="CHEBI:78520"/>
        <dbReference type="ChEBI" id="CHEBI:456215"/>
        <dbReference type="EC" id="6.1.1.17"/>
    </reaction>
</comment>
<dbReference type="GO" id="GO:0006424">
    <property type="term" value="P:glutamyl-tRNA aminoacylation"/>
    <property type="evidence" value="ECO:0007669"/>
    <property type="project" value="UniProtKB-UniRule"/>
</dbReference>
<dbReference type="Proteomes" id="UP000230828">
    <property type="component" value="Unassembled WGS sequence"/>
</dbReference>
<keyword evidence="5 7" id="KW-0648">Protein biosynthesis</keyword>
<evidence type="ECO:0000256" key="7">
    <source>
        <dbReference type="HAMAP-Rule" id="MF_00022"/>
    </source>
</evidence>
<dbReference type="Gene3D" id="3.40.50.620">
    <property type="entry name" value="HUPs"/>
    <property type="match status" value="2"/>
</dbReference>
<dbReference type="PRINTS" id="PR00987">
    <property type="entry name" value="TRNASYNTHGLU"/>
</dbReference>
<dbReference type="PROSITE" id="PS00178">
    <property type="entry name" value="AA_TRNA_LIGASE_I"/>
    <property type="match status" value="1"/>
</dbReference>
<dbReference type="InterPro" id="IPR033910">
    <property type="entry name" value="GluRS_core"/>
</dbReference>
<dbReference type="InterPro" id="IPR020751">
    <property type="entry name" value="aa-tRNA-synth_I_codon-bd_sub2"/>
</dbReference>
<evidence type="ECO:0000259" key="9">
    <source>
        <dbReference type="Pfam" id="PF19269"/>
    </source>
</evidence>
<dbReference type="InterPro" id="IPR020058">
    <property type="entry name" value="Glu/Gln-tRNA-synth_Ib_cat-dom"/>
</dbReference>
<feature type="domain" description="Glutamyl/glutaminyl-tRNA synthetase class Ib catalytic" evidence="8">
    <location>
        <begin position="111"/>
        <end position="283"/>
    </location>
</feature>
<dbReference type="InterPro" id="IPR000924">
    <property type="entry name" value="Glu/Gln-tRNA-synth"/>
</dbReference>
<feature type="short sequence motif" description="'KMSKS' region" evidence="7">
    <location>
        <begin position="212"/>
        <end position="216"/>
    </location>
</feature>
<dbReference type="SUPFAM" id="SSF52374">
    <property type="entry name" value="Nucleotidylyl transferase"/>
    <property type="match status" value="1"/>
</dbReference>
<dbReference type="PANTHER" id="PTHR43311">
    <property type="entry name" value="GLUTAMATE--TRNA LIGASE"/>
    <property type="match status" value="1"/>
</dbReference>
<name>A0A2H0R1C8_9BACT</name>
<evidence type="ECO:0000313" key="11">
    <source>
        <dbReference type="Proteomes" id="UP000230828"/>
    </source>
</evidence>
<evidence type="ECO:0000256" key="5">
    <source>
        <dbReference type="ARBA" id="ARBA00022917"/>
    </source>
</evidence>
<evidence type="ECO:0000256" key="3">
    <source>
        <dbReference type="ARBA" id="ARBA00022741"/>
    </source>
</evidence>
<accession>A0A2H0R1C8</accession>
<keyword evidence="2 7" id="KW-0436">Ligase</keyword>
<dbReference type="GO" id="GO:0005524">
    <property type="term" value="F:ATP binding"/>
    <property type="evidence" value="ECO:0007669"/>
    <property type="project" value="UniProtKB-UniRule"/>
</dbReference>
<keyword evidence="6 7" id="KW-0030">Aminoacyl-tRNA synthetase</keyword>
<dbReference type="InterPro" id="IPR014729">
    <property type="entry name" value="Rossmann-like_a/b/a_fold"/>
</dbReference>
<dbReference type="Gene3D" id="1.10.10.350">
    <property type="match status" value="1"/>
</dbReference>
<evidence type="ECO:0000256" key="1">
    <source>
        <dbReference type="ARBA" id="ARBA00007894"/>
    </source>
</evidence>
<keyword evidence="4 7" id="KW-0067">ATP-binding</keyword>
<dbReference type="Pfam" id="PF00749">
    <property type="entry name" value="tRNA-synt_1c"/>
    <property type="match status" value="2"/>
</dbReference>
<dbReference type="GO" id="GO:0004818">
    <property type="term" value="F:glutamate-tRNA ligase activity"/>
    <property type="evidence" value="ECO:0007669"/>
    <property type="project" value="UniProtKB-UniRule"/>
</dbReference>
<feature type="domain" description="Aminoacyl-tRNA synthetase class I anticodon-binding" evidence="9">
    <location>
        <begin position="317"/>
        <end position="440"/>
    </location>
</feature>
<comment type="subcellular location">
    <subcellularLocation>
        <location evidence="7">Cytoplasm</location>
    </subcellularLocation>
</comment>
<evidence type="ECO:0000256" key="6">
    <source>
        <dbReference type="ARBA" id="ARBA00023146"/>
    </source>
</evidence>
<dbReference type="GO" id="GO:0008270">
    <property type="term" value="F:zinc ion binding"/>
    <property type="evidence" value="ECO:0007669"/>
    <property type="project" value="InterPro"/>
</dbReference>
<keyword evidence="3 7" id="KW-0547">Nucleotide-binding</keyword>
<dbReference type="Pfam" id="PF19269">
    <property type="entry name" value="Anticodon_2"/>
    <property type="match status" value="1"/>
</dbReference>
<protein>
    <recommendedName>
        <fullName evidence="7">Glutamate--tRNA ligase</fullName>
        <ecNumber evidence="7">6.1.1.17</ecNumber>
    </recommendedName>
    <alternativeName>
        <fullName evidence="7">Glutamyl-tRNA synthetase</fullName>
        <shortName evidence="7">GluRS</shortName>
    </alternativeName>
</protein>
<gene>
    <name evidence="7" type="primary">gltX</name>
    <name evidence="10" type="ORF">COV33_00375</name>
</gene>
<dbReference type="PANTHER" id="PTHR43311:SF2">
    <property type="entry name" value="GLUTAMATE--TRNA LIGASE, MITOCHONDRIAL-RELATED"/>
    <property type="match status" value="1"/>
</dbReference>
<dbReference type="EC" id="6.1.1.17" evidence="7"/>
<evidence type="ECO:0000259" key="8">
    <source>
        <dbReference type="Pfam" id="PF00749"/>
    </source>
</evidence>
<keyword evidence="7" id="KW-0963">Cytoplasm</keyword>
<dbReference type="SUPFAM" id="SSF48163">
    <property type="entry name" value="An anticodon-binding domain of class I aminoacyl-tRNA synthetases"/>
    <property type="match status" value="1"/>
</dbReference>
<feature type="short sequence motif" description="'HIGH' region" evidence="7">
    <location>
        <begin position="12"/>
        <end position="22"/>
    </location>
</feature>
<dbReference type="InterPro" id="IPR049940">
    <property type="entry name" value="GluQ/Sye"/>
</dbReference>
<evidence type="ECO:0000256" key="2">
    <source>
        <dbReference type="ARBA" id="ARBA00022598"/>
    </source>
</evidence>
<evidence type="ECO:0000313" key="10">
    <source>
        <dbReference type="EMBL" id="PIR40322.1"/>
    </source>
</evidence>
<feature type="binding site" evidence="7">
    <location>
        <position position="215"/>
    </location>
    <ligand>
        <name>ATP</name>
        <dbReference type="ChEBI" id="CHEBI:30616"/>
    </ligand>
</feature>
<reference evidence="10 11" key="1">
    <citation type="submission" date="2017-09" db="EMBL/GenBank/DDBJ databases">
        <title>Depth-based differentiation of microbial function through sediment-hosted aquifers and enrichment of novel symbionts in the deep terrestrial subsurface.</title>
        <authorList>
            <person name="Probst A.J."/>
            <person name="Ladd B."/>
            <person name="Jarett J.K."/>
            <person name="Geller-Mcgrath D.E."/>
            <person name="Sieber C.M."/>
            <person name="Emerson J.B."/>
            <person name="Anantharaman K."/>
            <person name="Thomas B.C."/>
            <person name="Malmstrom R."/>
            <person name="Stieglmeier M."/>
            <person name="Klingl A."/>
            <person name="Woyke T."/>
            <person name="Ryan C.M."/>
            <person name="Banfield J.F."/>
        </authorList>
    </citation>
    <scope>NUCLEOTIDE SEQUENCE [LARGE SCALE GENOMIC DNA]</scope>
    <source>
        <strain evidence="10">CG10_big_fil_rev_8_21_14_0_10_34_34</strain>
    </source>
</reference>
<dbReference type="InterPro" id="IPR008925">
    <property type="entry name" value="aa_tRNA-synth_I_cd-bd_sf"/>
</dbReference>
<comment type="caution">
    <text evidence="10">The sequence shown here is derived from an EMBL/GenBank/DDBJ whole genome shotgun (WGS) entry which is preliminary data.</text>
</comment>
<comment type="subunit">
    <text evidence="7">Monomer.</text>
</comment>
<dbReference type="InterPro" id="IPR004527">
    <property type="entry name" value="Glu-tRNA-ligase_bac/mito"/>
</dbReference>
<dbReference type="GO" id="GO:0005829">
    <property type="term" value="C:cytosol"/>
    <property type="evidence" value="ECO:0007669"/>
    <property type="project" value="TreeGrafter"/>
</dbReference>
<feature type="domain" description="Glutamyl/glutaminyl-tRNA synthetase class Ib catalytic" evidence="8">
    <location>
        <begin position="5"/>
        <end position="104"/>
    </location>
</feature>
<dbReference type="HAMAP" id="MF_00022">
    <property type="entry name" value="Glu_tRNA_synth_type1"/>
    <property type="match status" value="1"/>
</dbReference>
<dbReference type="GO" id="GO:0000049">
    <property type="term" value="F:tRNA binding"/>
    <property type="evidence" value="ECO:0007669"/>
    <property type="project" value="InterPro"/>
</dbReference>
<proteinExistence type="inferred from homology"/>
<comment type="similarity">
    <text evidence="1 7">Belongs to the class-I aminoacyl-tRNA synthetase family. Glutamate--tRNA ligase type 1 subfamily.</text>
</comment>
<organism evidence="10 11">
    <name type="scientific">Candidatus Zambryskibacteria bacterium CG10_big_fil_rev_8_21_14_0_10_34_34</name>
    <dbReference type="NCBI Taxonomy" id="1975114"/>
    <lineage>
        <taxon>Bacteria</taxon>
        <taxon>Candidatus Zambryskiibacteriota</taxon>
    </lineage>
</organism>
<comment type="caution">
    <text evidence="7">Lacks conserved residue(s) required for the propagation of feature annotation.</text>
</comment>
<dbReference type="AlphaFoldDB" id="A0A2H0R1C8"/>
<dbReference type="InterPro" id="IPR001412">
    <property type="entry name" value="aa-tRNA-synth_I_CS"/>
</dbReference>
<sequence length="445" mass="52278">MNNKKVVVRFPPSPTGLFHIGNARTFLFNYLFAKQNNGQIVFRLEDTDKERSKEEYAEDIIENLKWLGIEPDFRTTIKQSERTQIYKKYIEKLLAEDKAYLSKEETVKGGQRTEVIRFRNPNKKIVFNDLIRGDIEFDTTELKDFVIAKSLEEPIYHLAVVIDDFEMKITHILRGDDGISNTPRQILIQEAIGAPRPIYAHLPMMLAPDKTKLSKRKHGEQVSVSYYKEKGYLPEAVINFLAMVGWNPGTDQEIWSMDELIKVFDIAKVQKKGAIFNIEKLNWLNREYLLKIPFEEQFSIFNFQFSKTKWGRSEKAKDKIFIEKLLKIILERIHRWAEVREILEKGEFDYLFEKSKLDKEKICWKKQNPKDAKENLEKILEILDNSQISDIWKLSEKEGKGEVLWPLRYTLSGREKSPDPMTLIDILGIPESKERIKKAIEKLKN</sequence>
<dbReference type="InterPro" id="IPR045462">
    <property type="entry name" value="aa-tRNA-synth_I_cd-bd"/>
</dbReference>
<dbReference type="CDD" id="cd00808">
    <property type="entry name" value="GluRS_core"/>
    <property type="match status" value="1"/>
</dbReference>
<dbReference type="EMBL" id="PCXM01000009">
    <property type="protein sequence ID" value="PIR40322.1"/>
    <property type="molecule type" value="Genomic_DNA"/>
</dbReference>
<comment type="function">
    <text evidence="7">Catalyzes the attachment of glutamate to tRNA(Glu) in a two-step reaction: glutamate is first activated by ATP to form Glu-AMP and then transferred to the acceptor end of tRNA(Glu).</text>
</comment>
<evidence type="ECO:0000256" key="4">
    <source>
        <dbReference type="ARBA" id="ARBA00022840"/>
    </source>
</evidence>